<organism evidence="2 3">
    <name type="scientific">Metapseudomonas otitidis</name>
    <dbReference type="NCBI Taxonomy" id="319939"/>
    <lineage>
        <taxon>Bacteria</taxon>
        <taxon>Pseudomonadati</taxon>
        <taxon>Pseudomonadota</taxon>
        <taxon>Gammaproteobacteria</taxon>
        <taxon>Pseudomonadales</taxon>
        <taxon>Pseudomonadaceae</taxon>
        <taxon>Metapseudomonas</taxon>
    </lineage>
</organism>
<sequence length="124" mass="14495">MERALTHEEQVELWSALSDVFVDNSVDYAAVARNVRRFDRSLIEHAFFEEVAPVCYQNLQTPVPPIWTAFDKAWISAAIGSRHQQLRGSAIRRVFDRALVAYLRRSFRAEWREIARHLNQQPVE</sequence>
<reference evidence="2 3" key="1">
    <citation type="submission" date="2023-10" db="EMBL/GenBank/DDBJ databases">
        <title>Pseudomonas otitidis isolated from a paediatric patient with cystic fibrosis in Chile.</title>
        <authorList>
            <person name="Amsteins-Romero L."/>
            <person name="Opazo-Capurro A."/>
            <person name="Matus-Kohler M."/>
            <person name="Gonzalez-Rocha G."/>
        </authorList>
    </citation>
    <scope>NUCLEOTIDE SEQUENCE [LARGE SCALE GENOMIC DNA]</scope>
    <source>
        <strain evidence="2 3">P-714</strain>
    </source>
</reference>
<dbReference type="InterPro" id="IPR055507">
    <property type="entry name" value="DUF7079"/>
</dbReference>
<dbReference type="Proteomes" id="UP001273935">
    <property type="component" value="Unassembled WGS sequence"/>
</dbReference>
<protein>
    <recommendedName>
        <fullName evidence="1">DUF7079 domain-containing protein</fullName>
    </recommendedName>
</protein>
<dbReference type="EMBL" id="JAWJUL010000086">
    <property type="protein sequence ID" value="MDV3441743.1"/>
    <property type="molecule type" value="Genomic_DNA"/>
</dbReference>
<dbReference type="Pfam" id="PF23296">
    <property type="entry name" value="DUF7079"/>
    <property type="match status" value="1"/>
</dbReference>
<feature type="domain" description="DUF7079" evidence="1">
    <location>
        <begin position="9"/>
        <end position="116"/>
    </location>
</feature>
<gene>
    <name evidence="2" type="ORF">R0G64_20205</name>
</gene>
<evidence type="ECO:0000259" key="1">
    <source>
        <dbReference type="Pfam" id="PF23296"/>
    </source>
</evidence>
<comment type="caution">
    <text evidence="2">The sequence shown here is derived from an EMBL/GenBank/DDBJ whole genome shotgun (WGS) entry which is preliminary data.</text>
</comment>
<evidence type="ECO:0000313" key="3">
    <source>
        <dbReference type="Proteomes" id="UP001273935"/>
    </source>
</evidence>
<evidence type="ECO:0000313" key="2">
    <source>
        <dbReference type="EMBL" id="MDV3441743.1"/>
    </source>
</evidence>
<proteinExistence type="predicted"/>
<name>A0ABU3XUY4_9GAMM</name>
<dbReference type="RefSeq" id="WP_279815689.1">
    <property type="nucleotide sequence ID" value="NZ_CP133395.1"/>
</dbReference>
<keyword evidence="3" id="KW-1185">Reference proteome</keyword>
<accession>A0ABU3XUY4</accession>